<evidence type="ECO:0000256" key="2">
    <source>
        <dbReference type="ARBA" id="ARBA00003968"/>
    </source>
</evidence>
<evidence type="ECO:0000256" key="1">
    <source>
        <dbReference type="ARBA" id="ARBA00000868"/>
    </source>
</evidence>
<dbReference type="Gene3D" id="3.40.50.2020">
    <property type="match status" value="1"/>
</dbReference>
<evidence type="ECO:0000256" key="8">
    <source>
        <dbReference type="ARBA" id="ARBA00022676"/>
    </source>
</evidence>
<evidence type="ECO:0000256" key="7">
    <source>
        <dbReference type="ARBA" id="ARBA00022490"/>
    </source>
</evidence>
<evidence type="ECO:0000256" key="4">
    <source>
        <dbReference type="ARBA" id="ARBA00004659"/>
    </source>
</evidence>
<comment type="catalytic activity">
    <reaction evidence="1 11">
        <text>AMP + diphosphate = 5-phospho-alpha-D-ribose 1-diphosphate + adenine</text>
        <dbReference type="Rhea" id="RHEA:16609"/>
        <dbReference type="ChEBI" id="CHEBI:16708"/>
        <dbReference type="ChEBI" id="CHEBI:33019"/>
        <dbReference type="ChEBI" id="CHEBI:58017"/>
        <dbReference type="ChEBI" id="CHEBI:456215"/>
        <dbReference type="EC" id="2.4.2.7"/>
    </reaction>
</comment>
<dbReference type="GO" id="GO:0016208">
    <property type="term" value="F:AMP binding"/>
    <property type="evidence" value="ECO:0007669"/>
    <property type="project" value="TreeGrafter"/>
</dbReference>
<dbReference type="InterPro" id="IPR000836">
    <property type="entry name" value="PRTase_dom"/>
</dbReference>
<dbReference type="RefSeq" id="WP_131896673.1">
    <property type="nucleotide sequence ID" value="NZ_SMKZ01000023.1"/>
</dbReference>
<evidence type="ECO:0000313" key="14">
    <source>
        <dbReference type="Proteomes" id="UP000294739"/>
    </source>
</evidence>
<dbReference type="EC" id="2.4.2.7" evidence="6 11"/>
<dbReference type="InterPro" id="IPR005764">
    <property type="entry name" value="Ade_phspho_trans"/>
</dbReference>
<sequence>MADSDRHLLLSRIRDVPDWPEPGVVFKDITPLLRDPAAFRTVTELLAGIGGEQVDVVVGIEARGFILGAPVAHRLGAGFVPIRKQGKLPWETSTASYQLEYGEATIEVHRDAFTPGERVLIVDDVLATGGTVRATVDLVRGSGADVVGVGVLMELGFLNGRDKLADVRVEALLTL</sequence>
<evidence type="ECO:0000256" key="11">
    <source>
        <dbReference type="HAMAP-Rule" id="MF_00004"/>
    </source>
</evidence>
<reference evidence="13 14" key="1">
    <citation type="submission" date="2019-03" db="EMBL/GenBank/DDBJ databases">
        <title>Draft genome sequences of novel Actinobacteria.</title>
        <authorList>
            <person name="Sahin N."/>
            <person name="Ay H."/>
            <person name="Saygin H."/>
        </authorList>
    </citation>
    <scope>NUCLEOTIDE SEQUENCE [LARGE SCALE GENOMIC DNA]</scope>
    <source>
        <strain evidence="13 14">5K138</strain>
    </source>
</reference>
<dbReference type="GO" id="GO:0003999">
    <property type="term" value="F:adenine phosphoribosyltransferase activity"/>
    <property type="evidence" value="ECO:0007669"/>
    <property type="project" value="UniProtKB-UniRule"/>
</dbReference>
<dbReference type="InterPro" id="IPR029057">
    <property type="entry name" value="PRTase-like"/>
</dbReference>
<proteinExistence type="inferred from homology"/>
<dbReference type="NCBIfam" id="NF002636">
    <property type="entry name" value="PRK02304.1-5"/>
    <property type="match status" value="1"/>
</dbReference>
<dbReference type="NCBIfam" id="TIGR01090">
    <property type="entry name" value="apt"/>
    <property type="match status" value="1"/>
</dbReference>
<evidence type="ECO:0000256" key="3">
    <source>
        <dbReference type="ARBA" id="ARBA00004496"/>
    </source>
</evidence>
<comment type="subcellular location">
    <subcellularLocation>
        <location evidence="3 11">Cytoplasm</location>
    </subcellularLocation>
</comment>
<evidence type="ECO:0000256" key="10">
    <source>
        <dbReference type="ARBA" id="ARBA00022726"/>
    </source>
</evidence>
<comment type="function">
    <text evidence="2 11">Catalyzes a salvage reaction resulting in the formation of AMP, that is energically less costly than de novo synthesis.</text>
</comment>
<organism evidence="13 14">
    <name type="scientific">Jiangella asiatica</name>
    <dbReference type="NCBI Taxonomy" id="2530372"/>
    <lineage>
        <taxon>Bacteria</taxon>
        <taxon>Bacillati</taxon>
        <taxon>Actinomycetota</taxon>
        <taxon>Actinomycetes</taxon>
        <taxon>Jiangellales</taxon>
        <taxon>Jiangellaceae</taxon>
        <taxon>Jiangella</taxon>
    </lineage>
</organism>
<dbReference type="FunCoup" id="A0A4R5DEA9">
    <property type="interactions" value="263"/>
</dbReference>
<dbReference type="InParanoid" id="A0A4R5DEA9"/>
<dbReference type="HAMAP" id="MF_00004">
    <property type="entry name" value="Aden_phosphoribosyltr"/>
    <property type="match status" value="1"/>
</dbReference>
<keyword evidence="9 11" id="KW-0808">Transferase</keyword>
<dbReference type="NCBIfam" id="NF002634">
    <property type="entry name" value="PRK02304.1-3"/>
    <property type="match status" value="1"/>
</dbReference>
<dbReference type="GO" id="GO:0006168">
    <property type="term" value="P:adenine salvage"/>
    <property type="evidence" value="ECO:0007669"/>
    <property type="project" value="InterPro"/>
</dbReference>
<accession>A0A4R5DEA9</accession>
<evidence type="ECO:0000313" key="13">
    <source>
        <dbReference type="EMBL" id="TDE08643.1"/>
    </source>
</evidence>
<dbReference type="AlphaFoldDB" id="A0A4R5DEA9"/>
<dbReference type="PANTHER" id="PTHR32315:SF3">
    <property type="entry name" value="ADENINE PHOSPHORIBOSYLTRANSFERASE"/>
    <property type="match status" value="1"/>
</dbReference>
<dbReference type="SUPFAM" id="SSF53271">
    <property type="entry name" value="PRTase-like"/>
    <property type="match status" value="1"/>
</dbReference>
<dbReference type="OrthoDB" id="9803963at2"/>
<dbReference type="Proteomes" id="UP000294739">
    <property type="component" value="Unassembled WGS sequence"/>
</dbReference>
<dbReference type="UniPathway" id="UPA00588">
    <property type="reaction ID" value="UER00646"/>
</dbReference>
<dbReference type="CDD" id="cd06223">
    <property type="entry name" value="PRTases_typeI"/>
    <property type="match status" value="1"/>
</dbReference>
<dbReference type="FunFam" id="3.40.50.2020:FF:000021">
    <property type="entry name" value="Adenine phosphoribosyltransferase"/>
    <property type="match status" value="1"/>
</dbReference>
<evidence type="ECO:0000259" key="12">
    <source>
        <dbReference type="Pfam" id="PF00156"/>
    </source>
</evidence>
<dbReference type="GO" id="GO:0005737">
    <property type="term" value="C:cytoplasm"/>
    <property type="evidence" value="ECO:0007669"/>
    <property type="project" value="UniProtKB-SubCell"/>
</dbReference>
<gene>
    <name evidence="11" type="primary">apt</name>
    <name evidence="13" type="ORF">E1269_16795</name>
</gene>
<evidence type="ECO:0000256" key="9">
    <source>
        <dbReference type="ARBA" id="ARBA00022679"/>
    </source>
</evidence>
<dbReference type="GO" id="GO:0006166">
    <property type="term" value="P:purine ribonucleoside salvage"/>
    <property type="evidence" value="ECO:0007669"/>
    <property type="project" value="UniProtKB-UniRule"/>
</dbReference>
<comment type="similarity">
    <text evidence="5 11">Belongs to the purine/pyrimidine phosphoribosyltransferase family.</text>
</comment>
<keyword evidence="10 11" id="KW-0660">Purine salvage</keyword>
<keyword evidence="14" id="KW-1185">Reference proteome</keyword>
<evidence type="ECO:0000256" key="5">
    <source>
        <dbReference type="ARBA" id="ARBA00008391"/>
    </source>
</evidence>
<comment type="pathway">
    <text evidence="4 11">Purine metabolism; AMP biosynthesis via salvage pathway; AMP from adenine: step 1/1.</text>
</comment>
<comment type="subunit">
    <text evidence="11">Homodimer.</text>
</comment>
<dbReference type="EMBL" id="SMKZ01000023">
    <property type="protein sequence ID" value="TDE08643.1"/>
    <property type="molecule type" value="Genomic_DNA"/>
</dbReference>
<keyword evidence="8 11" id="KW-0328">Glycosyltransferase</keyword>
<dbReference type="GO" id="GO:0002055">
    <property type="term" value="F:adenine binding"/>
    <property type="evidence" value="ECO:0007669"/>
    <property type="project" value="TreeGrafter"/>
</dbReference>
<name>A0A4R5DEA9_9ACTN</name>
<comment type="caution">
    <text evidence="13">The sequence shown here is derived from an EMBL/GenBank/DDBJ whole genome shotgun (WGS) entry which is preliminary data.</text>
</comment>
<dbReference type="GO" id="GO:0044209">
    <property type="term" value="P:AMP salvage"/>
    <property type="evidence" value="ECO:0007669"/>
    <property type="project" value="UniProtKB-UniRule"/>
</dbReference>
<dbReference type="InterPro" id="IPR050054">
    <property type="entry name" value="UPRTase/APRTase"/>
</dbReference>
<feature type="domain" description="Phosphoribosyltransferase" evidence="12">
    <location>
        <begin position="32"/>
        <end position="154"/>
    </location>
</feature>
<dbReference type="Pfam" id="PF00156">
    <property type="entry name" value="Pribosyltran"/>
    <property type="match status" value="1"/>
</dbReference>
<evidence type="ECO:0000256" key="6">
    <source>
        <dbReference type="ARBA" id="ARBA00011893"/>
    </source>
</evidence>
<protein>
    <recommendedName>
        <fullName evidence="6 11">Adenine phosphoribosyltransferase</fullName>
        <shortName evidence="11">APRT</shortName>
        <ecNumber evidence="6 11">2.4.2.7</ecNumber>
    </recommendedName>
</protein>
<keyword evidence="7 11" id="KW-0963">Cytoplasm</keyword>
<dbReference type="PANTHER" id="PTHR32315">
    <property type="entry name" value="ADENINE PHOSPHORIBOSYLTRANSFERASE"/>
    <property type="match status" value="1"/>
</dbReference>